<evidence type="ECO:0000313" key="3">
    <source>
        <dbReference type="Proteomes" id="UP000053599"/>
    </source>
</evidence>
<dbReference type="Proteomes" id="UP000053599">
    <property type="component" value="Unassembled WGS sequence"/>
</dbReference>
<dbReference type="Gene3D" id="3.40.50.1820">
    <property type="entry name" value="alpha/beta hydrolase"/>
    <property type="match status" value="1"/>
</dbReference>
<evidence type="ECO:0000259" key="1">
    <source>
        <dbReference type="Pfam" id="PF12697"/>
    </source>
</evidence>
<protein>
    <recommendedName>
        <fullName evidence="1">AB hydrolase-1 domain-containing protein</fullName>
    </recommendedName>
</protein>
<reference evidence="2 3" key="1">
    <citation type="submission" date="2015-01" db="EMBL/GenBank/DDBJ databases">
        <title>The Genome Sequence of Exophiala sideris CBS121828.</title>
        <authorList>
            <consortium name="The Broad Institute Genomics Platform"/>
            <person name="Cuomo C."/>
            <person name="de Hoog S."/>
            <person name="Gorbushina A."/>
            <person name="Stielow B."/>
            <person name="Teixiera M."/>
            <person name="Abouelleil A."/>
            <person name="Chapman S.B."/>
            <person name="Priest M."/>
            <person name="Young S.K."/>
            <person name="Wortman J."/>
            <person name="Nusbaum C."/>
            <person name="Birren B."/>
        </authorList>
    </citation>
    <scope>NUCLEOTIDE SEQUENCE [LARGE SCALE GENOMIC DNA]</scope>
    <source>
        <strain evidence="2 3">CBS 121828</strain>
    </source>
</reference>
<dbReference type="HOGENOM" id="CLU_020336_9_1_1"/>
<dbReference type="OrthoDB" id="294702at2759"/>
<gene>
    <name evidence="2" type="ORF">PV11_09286</name>
</gene>
<feature type="domain" description="AB hydrolase-1" evidence="1">
    <location>
        <begin position="44"/>
        <end position="208"/>
    </location>
</feature>
<evidence type="ECO:0000313" key="2">
    <source>
        <dbReference type="EMBL" id="KIV77496.1"/>
    </source>
</evidence>
<dbReference type="SUPFAM" id="SSF53474">
    <property type="entry name" value="alpha/beta-Hydrolases"/>
    <property type="match status" value="1"/>
</dbReference>
<dbReference type="STRING" id="1016849.A0A0D1WR00"/>
<dbReference type="InterPro" id="IPR029058">
    <property type="entry name" value="AB_hydrolase_fold"/>
</dbReference>
<proteinExistence type="predicted"/>
<dbReference type="EMBL" id="KN846954">
    <property type="protein sequence ID" value="KIV77496.1"/>
    <property type="molecule type" value="Genomic_DNA"/>
</dbReference>
<name>A0A0D1WR00_9EURO</name>
<dbReference type="AlphaFoldDB" id="A0A0D1WR00"/>
<accession>A0A0D1WR00</accession>
<dbReference type="InterPro" id="IPR000073">
    <property type="entry name" value="AB_hydrolase_1"/>
</dbReference>
<sequence length="348" mass="38802">MTIHKHNHWDTRPDVSCLVPLPSRKLSLFAHASGPARRPGDPLVIFFTGAGGPAASYVKVQQHLSRFVRTLFFDRAGYDLSTLPQDGQDDGSTPLTAQDGAKDLDVLLQTLDLAPPYILVGHSFGGIPLREFMHSKLQGAKSTGVTDIIAGIVLYDTGAELAFDLYPRIPSAELVVISEDVDWVALTHLREQSGMTDDEWNYIPGAMERTYRKLEVRKEDTHGSAHCLALKRQLECHAYDGGILSVVRCNSTSDYQLLYDEGVKLGAGTDEQREKARQFIQSWSLFNCQIVRAQMDLVGQKGTVKYTYHDDWGHDSPVRKPALVGEQVRWVLAELGKRRVAQTDKQGW</sequence>
<dbReference type="Pfam" id="PF12697">
    <property type="entry name" value="Abhydrolase_6"/>
    <property type="match status" value="1"/>
</dbReference>
<organism evidence="2 3">
    <name type="scientific">Exophiala sideris</name>
    <dbReference type="NCBI Taxonomy" id="1016849"/>
    <lineage>
        <taxon>Eukaryota</taxon>
        <taxon>Fungi</taxon>
        <taxon>Dikarya</taxon>
        <taxon>Ascomycota</taxon>
        <taxon>Pezizomycotina</taxon>
        <taxon>Eurotiomycetes</taxon>
        <taxon>Chaetothyriomycetidae</taxon>
        <taxon>Chaetothyriales</taxon>
        <taxon>Herpotrichiellaceae</taxon>
        <taxon>Exophiala</taxon>
    </lineage>
</organism>